<evidence type="ECO:0000256" key="2">
    <source>
        <dbReference type="ARBA" id="ARBA00007931"/>
    </source>
</evidence>
<evidence type="ECO:0000256" key="8">
    <source>
        <dbReference type="ARBA" id="ARBA00022801"/>
    </source>
</evidence>
<dbReference type="EMBL" id="CP011509">
    <property type="protein sequence ID" value="AKI98775.1"/>
    <property type="molecule type" value="Genomic_DNA"/>
</dbReference>
<dbReference type="Proteomes" id="UP000256345">
    <property type="component" value="Unassembled WGS sequence"/>
</dbReference>
<feature type="transmembrane region" description="Helical" evidence="14">
    <location>
        <begin position="183"/>
        <end position="206"/>
    </location>
</feature>
<dbReference type="Proteomes" id="UP000035579">
    <property type="component" value="Chromosome"/>
</dbReference>
<evidence type="ECO:0000256" key="15">
    <source>
        <dbReference type="PIRSR" id="PIRSR006404-1"/>
    </source>
</evidence>
<evidence type="ECO:0000256" key="6">
    <source>
        <dbReference type="ARBA" id="ARBA00022723"/>
    </source>
</evidence>
<comment type="cofactor">
    <cofactor evidence="14 16">
        <name>Zn(2+)</name>
        <dbReference type="ChEBI" id="CHEBI:29105"/>
    </cofactor>
    <text evidence="14 16">Binds 1 zinc ion per subunit.</text>
</comment>
<dbReference type="AlphaFoldDB" id="A0AAC8Q0R1"/>
<evidence type="ECO:0000256" key="4">
    <source>
        <dbReference type="ARBA" id="ARBA00022670"/>
    </source>
</evidence>
<dbReference type="Gene3D" id="3.10.580.10">
    <property type="entry name" value="CBS-domain"/>
    <property type="match status" value="1"/>
</dbReference>
<dbReference type="InterPro" id="IPR008915">
    <property type="entry name" value="Peptidase_M50"/>
</dbReference>
<keyword evidence="22" id="KW-1185">Reference proteome</keyword>
<evidence type="ECO:0000256" key="1">
    <source>
        <dbReference type="ARBA" id="ARBA00004651"/>
    </source>
</evidence>
<dbReference type="InterPro" id="IPR046342">
    <property type="entry name" value="CBS_dom_sf"/>
</dbReference>
<dbReference type="GO" id="GO:0005886">
    <property type="term" value="C:plasma membrane"/>
    <property type="evidence" value="ECO:0007669"/>
    <property type="project" value="UniProtKB-SubCell"/>
</dbReference>
<keyword evidence="4 14" id="KW-0645">Protease</keyword>
<dbReference type="PROSITE" id="PS51371">
    <property type="entry name" value="CBS"/>
    <property type="match status" value="2"/>
</dbReference>
<dbReference type="SUPFAM" id="SSF54631">
    <property type="entry name" value="CBS-domain pair"/>
    <property type="match status" value="1"/>
</dbReference>
<feature type="active site" evidence="15">
    <location>
        <position position="68"/>
    </location>
</feature>
<feature type="domain" description="CBS" evidence="18">
    <location>
        <begin position="250"/>
        <end position="306"/>
    </location>
</feature>
<protein>
    <recommendedName>
        <fullName evidence="14">Zinc metalloprotease</fullName>
    </recommendedName>
</protein>
<dbReference type="InterPro" id="IPR016483">
    <property type="entry name" value="UCP006404_Pept_M50_CBS"/>
</dbReference>
<feature type="transmembrane region" description="Helical" evidence="14">
    <location>
        <begin position="107"/>
        <end position="127"/>
    </location>
</feature>
<dbReference type="InterPro" id="IPR000644">
    <property type="entry name" value="CBS_dom"/>
</dbReference>
<evidence type="ECO:0000313" key="21">
    <source>
        <dbReference type="Proteomes" id="UP000035579"/>
    </source>
</evidence>
<feature type="transmembrane region" description="Helical" evidence="14">
    <location>
        <begin position="50"/>
        <end position="70"/>
    </location>
</feature>
<dbReference type="Pfam" id="PF00571">
    <property type="entry name" value="CBS"/>
    <property type="match status" value="2"/>
</dbReference>
<comment type="similarity">
    <text evidence="2 14">Belongs to the peptidase M50B family.</text>
</comment>
<organism evidence="19 21">
    <name type="scientific">Archangium gephyra</name>
    <dbReference type="NCBI Taxonomy" id="48"/>
    <lineage>
        <taxon>Bacteria</taxon>
        <taxon>Pseudomonadati</taxon>
        <taxon>Myxococcota</taxon>
        <taxon>Myxococcia</taxon>
        <taxon>Myxococcales</taxon>
        <taxon>Cystobacterineae</taxon>
        <taxon>Archangiaceae</taxon>
        <taxon>Archangium</taxon>
    </lineage>
</organism>
<dbReference type="Pfam" id="PF02163">
    <property type="entry name" value="Peptidase_M50"/>
    <property type="match status" value="2"/>
</dbReference>
<dbReference type="PIRSF" id="PIRSF006404">
    <property type="entry name" value="UCP006404_Pept_M50_CBS"/>
    <property type="match status" value="1"/>
</dbReference>
<comment type="subcellular location">
    <subcellularLocation>
        <location evidence="1 14">Cell membrane</location>
        <topology evidence="1 14">Multi-pass membrane protein</topology>
    </subcellularLocation>
</comment>
<evidence type="ECO:0000256" key="13">
    <source>
        <dbReference type="ARBA" id="ARBA00023136"/>
    </source>
</evidence>
<feature type="transmembrane region" description="Helical" evidence="14">
    <location>
        <begin position="139"/>
        <end position="162"/>
    </location>
</feature>
<keyword evidence="6 14" id="KW-0479">Metal-binding</keyword>
<evidence type="ECO:0000256" key="7">
    <source>
        <dbReference type="ARBA" id="ARBA00022737"/>
    </source>
</evidence>
<dbReference type="GO" id="GO:0008237">
    <property type="term" value="F:metallopeptidase activity"/>
    <property type="evidence" value="ECO:0007669"/>
    <property type="project" value="UniProtKB-UniRule"/>
</dbReference>
<dbReference type="SMART" id="SM00116">
    <property type="entry name" value="CBS"/>
    <property type="match status" value="2"/>
</dbReference>
<feature type="domain" description="CBS" evidence="18">
    <location>
        <begin position="311"/>
        <end position="367"/>
    </location>
</feature>
<evidence type="ECO:0000256" key="14">
    <source>
        <dbReference type="PIRNR" id="PIRNR006404"/>
    </source>
</evidence>
<keyword evidence="7" id="KW-0677">Repeat</keyword>
<sequence length="383" mass="41316">MRGAIRIATLRGIPIRVHYSFLLVLPFLAWLFGLTLASGFGAERLRGHPLVWGVGLVACLFLSVLVHELAHSVYALRKGGQVSDITLLMIGGVSRITRMPEGARHEALMALAGPATSLVLGVLLMVGSVPLARAGAADVSFAVAYLGGLNVFLGLFNLLPAFPMDGGRVLRALLTGWLGRVRATQTAAFVGKGFALLFGLVGLFGLPGLWPAGNPILILIAVFVFMGAAGESREVLMQSLLSGLRVRELMTPRTSAVGAEDSVEEVDARLRAERRRALPVVEDGRVVGLVTRMAVRRVPEPRRAQVRAREVAQPVPELTPEASAWDALREMGQRQLPQLPVVQEGLLVGTLTQEDLVRGMQLRELEENRRDGPWGVGPRESHP</sequence>
<keyword evidence="13 14" id="KW-0472">Membrane</keyword>
<reference evidence="19 21" key="1">
    <citation type="submission" date="2015-05" db="EMBL/GenBank/DDBJ databases">
        <title>Genome assembly of Archangium gephyra DSM 2261.</title>
        <authorList>
            <person name="Sharma G."/>
            <person name="Subramanian S."/>
        </authorList>
    </citation>
    <scope>NUCLEOTIDE SEQUENCE [LARGE SCALE GENOMIC DNA]</scope>
    <source>
        <strain evidence="19 21">DSM 2261</strain>
    </source>
</reference>
<feature type="binding site" evidence="16">
    <location>
        <position position="165"/>
    </location>
    <ligand>
        <name>Zn(2+)</name>
        <dbReference type="ChEBI" id="CHEBI:29105"/>
        <note>catalytic</note>
    </ligand>
</feature>
<evidence type="ECO:0000256" key="3">
    <source>
        <dbReference type="ARBA" id="ARBA00022475"/>
    </source>
</evidence>
<keyword evidence="8 14" id="KW-0378">Hydrolase</keyword>
<evidence type="ECO:0000256" key="9">
    <source>
        <dbReference type="ARBA" id="ARBA00022833"/>
    </source>
</evidence>
<feature type="binding site" evidence="16">
    <location>
        <position position="67"/>
    </location>
    <ligand>
        <name>Zn(2+)</name>
        <dbReference type="ChEBI" id="CHEBI:29105"/>
        <note>catalytic</note>
    </ligand>
</feature>
<dbReference type="GO" id="GO:0046872">
    <property type="term" value="F:metal ion binding"/>
    <property type="evidence" value="ECO:0007669"/>
    <property type="project" value="UniProtKB-UniRule"/>
</dbReference>
<gene>
    <name evidence="19" type="ORF">AA314_00402</name>
    <name evidence="20" type="ORF">ATI61_106164</name>
</gene>
<keyword evidence="10 14" id="KW-1133">Transmembrane helix</keyword>
<dbReference type="PANTHER" id="PTHR39188">
    <property type="entry name" value="MEMBRANE-ASSOCIATED ZINC METALLOPROTEASE M50B"/>
    <property type="match status" value="1"/>
</dbReference>
<dbReference type="CDD" id="cd06164">
    <property type="entry name" value="S2P-M50_SpoIVFB_CBS"/>
    <property type="match status" value="1"/>
</dbReference>
<dbReference type="KEGG" id="age:AA314_00402"/>
<reference evidence="20 22" key="2">
    <citation type="submission" date="2018-08" db="EMBL/GenBank/DDBJ databases">
        <title>Genomic Encyclopedia of Archaeal and Bacterial Type Strains, Phase II (KMG-II): from individual species to whole genera.</title>
        <authorList>
            <person name="Goeker M."/>
        </authorList>
    </citation>
    <scope>NUCLEOTIDE SEQUENCE [LARGE SCALE GENOMIC DNA]</scope>
    <source>
        <strain evidence="20 22">DSM 2261</strain>
    </source>
</reference>
<evidence type="ECO:0000256" key="17">
    <source>
        <dbReference type="PROSITE-ProRule" id="PRU00703"/>
    </source>
</evidence>
<dbReference type="GO" id="GO:0006508">
    <property type="term" value="P:proteolysis"/>
    <property type="evidence" value="ECO:0007669"/>
    <property type="project" value="UniProtKB-KW"/>
</dbReference>
<accession>A0AAC8Q0R1</accession>
<evidence type="ECO:0000259" key="18">
    <source>
        <dbReference type="PROSITE" id="PS51371"/>
    </source>
</evidence>
<keyword evidence="12 17" id="KW-0129">CBS domain</keyword>
<evidence type="ECO:0000313" key="22">
    <source>
        <dbReference type="Proteomes" id="UP000256345"/>
    </source>
</evidence>
<dbReference type="PANTHER" id="PTHR39188:SF3">
    <property type="entry name" value="STAGE IV SPORULATION PROTEIN FB"/>
    <property type="match status" value="1"/>
</dbReference>
<evidence type="ECO:0000313" key="19">
    <source>
        <dbReference type="EMBL" id="AKI98775.1"/>
    </source>
</evidence>
<evidence type="ECO:0000313" key="20">
    <source>
        <dbReference type="EMBL" id="REG30695.1"/>
    </source>
</evidence>
<feature type="transmembrane region" description="Helical" evidence="14">
    <location>
        <begin position="21"/>
        <end position="38"/>
    </location>
</feature>
<feature type="binding site" evidence="16">
    <location>
        <position position="71"/>
    </location>
    <ligand>
        <name>Zn(2+)</name>
        <dbReference type="ChEBI" id="CHEBI:29105"/>
        <note>catalytic</note>
    </ligand>
</feature>
<evidence type="ECO:0000256" key="16">
    <source>
        <dbReference type="PIRSR" id="PIRSR006404-2"/>
    </source>
</evidence>
<feature type="transmembrane region" description="Helical" evidence="14">
    <location>
        <begin position="212"/>
        <end position="230"/>
    </location>
</feature>
<keyword evidence="3 14" id="KW-1003">Cell membrane</keyword>
<keyword evidence="5 14" id="KW-0812">Transmembrane</keyword>
<keyword evidence="9 14" id="KW-0862">Zinc</keyword>
<evidence type="ECO:0000256" key="12">
    <source>
        <dbReference type="ARBA" id="ARBA00023122"/>
    </source>
</evidence>
<proteinExistence type="inferred from homology"/>
<evidence type="ECO:0000256" key="5">
    <source>
        <dbReference type="ARBA" id="ARBA00022692"/>
    </source>
</evidence>
<dbReference type="EMBL" id="QUMU01000006">
    <property type="protein sequence ID" value="REG30695.1"/>
    <property type="molecule type" value="Genomic_DNA"/>
</dbReference>
<dbReference type="RefSeq" id="WP_047854046.1">
    <property type="nucleotide sequence ID" value="NZ_CP011509.1"/>
</dbReference>
<name>A0AAC8Q0R1_9BACT</name>
<evidence type="ECO:0000256" key="10">
    <source>
        <dbReference type="ARBA" id="ARBA00022989"/>
    </source>
</evidence>
<evidence type="ECO:0000256" key="11">
    <source>
        <dbReference type="ARBA" id="ARBA00023049"/>
    </source>
</evidence>
<keyword evidence="11 14" id="KW-0482">Metalloprotease</keyword>